<dbReference type="Proteomes" id="UP000037069">
    <property type="component" value="Unassembled WGS sequence"/>
</dbReference>
<dbReference type="EMBL" id="JRES01000166">
    <property type="protein sequence ID" value="KNC33704.1"/>
    <property type="molecule type" value="Genomic_DNA"/>
</dbReference>
<gene>
    <name evidence="1" type="ORF">FF38_07493</name>
</gene>
<evidence type="ECO:0000313" key="1">
    <source>
        <dbReference type="EMBL" id="KNC33704.1"/>
    </source>
</evidence>
<protein>
    <submittedName>
        <fullName evidence="1">Uncharacterized protein</fullName>
    </submittedName>
</protein>
<organism evidence="1 2">
    <name type="scientific">Lucilia cuprina</name>
    <name type="common">Green bottle fly</name>
    <name type="synonym">Australian sheep blowfly</name>
    <dbReference type="NCBI Taxonomy" id="7375"/>
    <lineage>
        <taxon>Eukaryota</taxon>
        <taxon>Metazoa</taxon>
        <taxon>Ecdysozoa</taxon>
        <taxon>Arthropoda</taxon>
        <taxon>Hexapoda</taxon>
        <taxon>Insecta</taxon>
        <taxon>Pterygota</taxon>
        <taxon>Neoptera</taxon>
        <taxon>Endopterygota</taxon>
        <taxon>Diptera</taxon>
        <taxon>Brachycera</taxon>
        <taxon>Muscomorpha</taxon>
        <taxon>Oestroidea</taxon>
        <taxon>Calliphoridae</taxon>
        <taxon>Luciliinae</taxon>
        <taxon>Lucilia</taxon>
    </lineage>
</organism>
<comment type="caution">
    <text evidence="1">The sequence shown here is derived from an EMBL/GenBank/DDBJ whole genome shotgun (WGS) entry which is preliminary data.</text>
</comment>
<name>A0A0L0CQJ1_LUCCU</name>
<evidence type="ECO:0000313" key="2">
    <source>
        <dbReference type="Proteomes" id="UP000037069"/>
    </source>
</evidence>
<proteinExistence type="predicted"/>
<reference evidence="1 2" key="1">
    <citation type="journal article" date="2015" name="Nat. Commun.">
        <title>Lucilia cuprina genome unlocks parasitic fly biology to underpin future interventions.</title>
        <authorList>
            <person name="Anstead C.A."/>
            <person name="Korhonen P.K."/>
            <person name="Young N.D."/>
            <person name="Hall R.S."/>
            <person name="Jex A.R."/>
            <person name="Murali S.C."/>
            <person name="Hughes D.S."/>
            <person name="Lee S.F."/>
            <person name="Perry T."/>
            <person name="Stroehlein A.J."/>
            <person name="Ansell B.R."/>
            <person name="Breugelmans B."/>
            <person name="Hofmann A."/>
            <person name="Qu J."/>
            <person name="Dugan S."/>
            <person name="Lee S.L."/>
            <person name="Chao H."/>
            <person name="Dinh H."/>
            <person name="Han Y."/>
            <person name="Doddapaneni H.V."/>
            <person name="Worley K.C."/>
            <person name="Muzny D.M."/>
            <person name="Ioannidis P."/>
            <person name="Waterhouse R.M."/>
            <person name="Zdobnov E.M."/>
            <person name="James P.J."/>
            <person name="Bagnall N.H."/>
            <person name="Kotze A.C."/>
            <person name="Gibbs R.A."/>
            <person name="Richards S."/>
            <person name="Batterham P."/>
            <person name="Gasser R.B."/>
        </authorList>
    </citation>
    <scope>NUCLEOTIDE SEQUENCE [LARGE SCALE GENOMIC DNA]</scope>
    <source>
        <strain evidence="1 2">LS</strain>
        <tissue evidence="1">Full body</tissue>
    </source>
</reference>
<dbReference type="AlphaFoldDB" id="A0A0L0CQJ1"/>
<keyword evidence="2" id="KW-1185">Reference proteome</keyword>
<accession>A0A0L0CQJ1</accession>
<sequence length="72" mass="8643">MWLQINAHLDSASRLRKWFLQNYFVNRPIEGGSNKSPVFTSSRTMRVRFTYEKLVKNIIDESLEILERRKQV</sequence>